<keyword evidence="2" id="KW-1185">Reference proteome</keyword>
<accession>A0ABY7U0Y4</accession>
<evidence type="ECO:0000313" key="2">
    <source>
        <dbReference type="Proteomes" id="UP001218231"/>
    </source>
</evidence>
<dbReference type="EMBL" id="CP117417">
    <property type="protein sequence ID" value="WCT78878.1"/>
    <property type="molecule type" value="Genomic_DNA"/>
</dbReference>
<dbReference type="Pfam" id="PF11836">
    <property type="entry name" value="Phage_TAC_11"/>
    <property type="match status" value="1"/>
</dbReference>
<proteinExistence type="predicted"/>
<dbReference type="RefSeq" id="WP_273619178.1">
    <property type="nucleotide sequence ID" value="NZ_CP117417.1"/>
</dbReference>
<protein>
    <submittedName>
        <fullName evidence="1">GTA-gp10 family protein</fullName>
    </submittedName>
</protein>
<name>A0ABY7U0Y4_9SPHN</name>
<gene>
    <name evidence="1" type="ORF">PQ457_07950</name>
</gene>
<dbReference type="Proteomes" id="UP001218231">
    <property type="component" value="Chromosome"/>
</dbReference>
<reference evidence="1 2" key="1">
    <citation type="submission" date="2023-02" db="EMBL/GenBank/DDBJ databases">
        <title>Genome sequence of Novosphingobium humi KACC 19094.</title>
        <authorList>
            <person name="Kim S."/>
            <person name="Heo J."/>
            <person name="Kwon S.-W."/>
        </authorList>
    </citation>
    <scope>NUCLEOTIDE SEQUENCE [LARGE SCALE GENOMIC DNA]</scope>
    <source>
        <strain evidence="1 2">KACC 19094</strain>
    </source>
</reference>
<sequence>MAARRSPRAGQRAQPEANAVRGEVSLTLGGVKYRLRPTSAAALAIEDELGGSMLALCQRAGAVALGYRELGVIAGAFIRAGAAPDDKLTANINNDVLADLIYAEGQVKVLGILSAVMANVVNGGYTPQGEPRAVTANG</sequence>
<dbReference type="InterPro" id="IPR021791">
    <property type="entry name" value="Phage_TAC_11"/>
</dbReference>
<organism evidence="1 2">
    <name type="scientific">Novosphingobium humi</name>
    <dbReference type="NCBI Taxonomy" id="2282397"/>
    <lineage>
        <taxon>Bacteria</taxon>
        <taxon>Pseudomonadati</taxon>
        <taxon>Pseudomonadota</taxon>
        <taxon>Alphaproteobacteria</taxon>
        <taxon>Sphingomonadales</taxon>
        <taxon>Sphingomonadaceae</taxon>
        <taxon>Novosphingobium</taxon>
    </lineage>
</organism>
<evidence type="ECO:0000313" key="1">
    <source>
        <dbReference type="EMBL" id="WCT78878.1"/>
    </source>
</evidence>